<reference evidence="2 3" key="1">
    <citation type="submission" date="2023-07" db="EMBL/GenBank/DDBJ databases">
        <title>Genomic Encyclopedia of Type Strains, Phase IV (KMG-IV): sequencing the most valuable type-strain genomes for metagenomic binning, comparative biology and taxonomic classification.</title>
        <authorList>
            <person name="Goeker M."/>
        </authorList>
    </citation>
    <scope>NUCLEOTIDE SEQUENCE [LARGE SCALE GENOMIC DNA]</scope>
    <source>
        <strain evidence="2 3">DSM 45903</strain>
    </source>
</reference>
<dbReference type="PROSITE" id="PS51257">
    <property type="entry name" value="PROKAR_LIPOPROTEIN"/>
    <property type="match status" value="1"/>
</dbReference>
<comment type="caution">
    <text evidence="2">The sequence shown here is derived from an EMBL/GenBank/DDBJ whole genome shotgun (WGS) entry which is preliminary data.</text>
</comment>
<accession>A0ABU1IGY3</accession>
<keyword evidence="1" id="KW-0812">Transmembrane</keyword>
<keyword evidence="1" id="KW-1133">Transmembrane helix</keyword>
<sequence length="65" mass="7542">MKWIEWLVVLSLVAIGLACLTMSATAFLDTPSIQPYLHMLVRICLWIGLPVLVVGLGYWIWRWKR</sequence>
<keyword evidence="1" id="KW-0472">Membrane</keyword>
<organism evidence="2 3">
    <name type="scientific">Desmospora profundinema</name>
    <dbReference type="NCBI Taxonomy" id="1571184"/>
    <lineage>
        <taxon>Bacteria</taxon>
        <taxon>Bacillati</taxon>
        <taxon>Bacillota</taxon>
        <taxon>Bacilli</taxon>
        <taxon>Bacillales</taxon>
        <taxon>Thermoactinomycetaceae</taxon>
        <taxon>Desmospora</taxon>
    </lineage>
</organism>
<protein>
    <submittedName>
        <fullName evidence="2">Uncharacterized protein</fullName>
    </submittedName>
</protein>
<dbReference type="Proteomes" id="UP001185012">
    <property type="component" value="Unassembled WGS sequence"/>
</dbReference>
<feature type="transmembrane region" description="Helical" evidence="1">
    <location>
        <begin position="39"/>
        <end position="61"/>
    </location>
</feature>
<proteinExistence type="predicted"/>
<dbReference type="EMBL" id="JAVDQG010000001">
    <property type="protein sequence ID" value="MDR6224040.1"/>
    <property type="molecule type" value="Genomic_DNA"/>
</dbReference>
<gene>
    <name evidence="2" type="ORF">JOE21_000028</name>
</gene>
<name>A0ABU1IGY3_9BACL</name>
<keyword evidence="3" id="KW-1185">Reference proteome</keyword>
<evidence type="ECO:0000313" key="3">
    <source>
        <dbReference type="Proteomes" id="UP001185012"/>
    </source>
</evidence>
<evidence type="ECO:0000313" key="2">
    <source>
        <dbReference type="EMBL" id="MDR6224040.1"/>
    </source>
</evidence>
<evidence type="ECO:0000256" key="1">
    <source>
        <dbReference type="SAM" id="Phobius"/>
    </source>
</evidence>